<sequence length="265" mass="28083">MKRRHAVCGALACLAAPLGVLAQGQAQGARDPLGSAQWEDIRREFLGKAPVVFDERVQVSGPAFAEDPMAVPVSVSALGLGGVTHIAVIVDRNPIRKVLDFYPGQALPALSFRFKLEQASPVRAAARTADGVWHVGGTFVESSGGGCTLPGATRSDGSWARTLGQVSGALFESPLDAQATRLRVRVMHPMDTGLVAGVPAFYINRLAVLDGAGHELLVFNGHEPLSENPVLSFELPGRQQESLRVRGSDNNGNRIDAAIGRRLLP</sequence>
<dbReference type="InterPro" id="IPR014880">
    <property type="entry name" value="SoxZ_dom"/>
</dbReference>
<gene>
    <name evidence="4" type="ORF">SM757_11350</name>
</gene>
<accession>A0ABU5IDG9</accession>
<dbReference type="Gene3D" id="2.60.40.2470">
    <property type="entry name" value="SoxY domain"/>
    <property type="match status" value="1"/>
</dbReference>
<reference evidence="4 5" key="1">
    <citation type="submission" date="2023-11" db="EMBL/GenBank/DDBJ databases">
        <title>Draft genome of Azohydromonas lata strain H1 (DSM1123), a polyhydroxyalkanoate producer.</title>
        <authorList>
            <person name="Traversa D."/>
            <person name="D'Addabbo P."/>
            <person name="Pazzani C."/>
            <person name="Manzari C."/>
            <person name="Chiara M."/>
            <person name="Scrascia M."/>
        </authorList>
    </citation>
    <scope>NUCLEOTIDE SEQUENCE [LARGE SCALE GENOMIC DNA]</scope>
    <source>
        <strain evidence="4 5">H1</strain>
    </source>
</reference>
<name>A0ABU5IDG9_9BURK</name>
<dbReference type="Gene3D" id="2.60.40.10">
    <property type="entry name" value="Immunoglobulins"/>
    <property type="match status" value="1"/>
</dbReference>
<organism evidence="4 5">
    <name type="scientific">Azohydromonas lata</name>
    <dbReference type="NCBI Taxonomy" id="45677"/>
    <lineage>
        <taxon>Bacteria</taxon>
        <taxon>Pseudomonadati</taxon>
        <taxon>Pseudomonadota</taxon>
        <taxon>Betaproteobacteria</taxon>
        <taxon>Burkholderiales</taxon>
        <taxon>Sphaerotilaceae</taxon>
        <taxon>Azohydromonas</taxon>
    </lineage>
</organism>
<feature type="signal peptide" evidence="1">
    <location>
        <begin position="1"/>
        <end position="22"/>
    </location>
</feature>
<dbReference type="InterPro" id="IPR030831">
    <property type="entry name" value="Fuse-rel_SoxYZ"/>
</dbReference>
<evidence type="ECO:0000259" key="3">
    <source>
        <dbReference type="Pfam" id="PF13501"/>
    </source>
</evidence>
<evidence type="ECO:0000259" key="2">
    <source>
        <dbReference type="Pfam" id="PF08770"/>
    </source>
</evidence>
<evidence type="ECO:0000313" key="5">
    <source>
        <dbReference type="Proteomes" id="UP001293718"/>
    </source>
</evidence>
<dbReference type="Proteomes" id="UP001293718">
    <property type="component" value="Unassembled WGS sequence"/>
</dbReference>
<evidence type="ECO:0000313" key="4">
    <source>
        <dbReference type="EMBL" id="MDZ5457167.1"/>
    </source>
</evidence>
<protein>
    <submittedName>
        <fullName evidence="4">Quinoprotein dehydrogenase-associated SoxYZ-like carrier</fullName>
    </submittedName>
</protein>
<keyword evidence="1" id="KW-0732">Signal</keyword>
<dbReference type="Pfam" id="PF08770">
    <property type="entry name" value="SoxZ"/>
    <property type="match status" value="1"/>
</dbReference>
<dbReference type="InterPro" id="IPR013783">
    <property type="entry name" value="Ig-like_fold"/>
</dbReference>
<dbReference type="InterPro" id="IPR038162">
    <property type="entry name" value="SoxY_sf"/>
</dbReference>
<keyword evidence="5" id="KW-1185">Reference proteome</keyword>
<feature type="domain" description="Ig-like SoxY" evidence="3">
    <location>
        <begin position="43"/>
        <end position="147"/>
    </location>
</feature>
<feature type="domain" description="Sulphur oxidation protein SoxZ" evidence="2">
    <location>
        <begin position="177"/>
        <end position="255"/>
    </location>
</feature>
<dbReference type="Pfam" id="PF13501">
    <property type="entry name" value="SoxY"/>
    <property type="match status" value="1"/>
</dbReference>
<dbReference type="EMBL" id="JAXOJX010000015">
    <property type="protein sequence ID" value="MDZ5457167.1"/>
    <property type="molecule type" value="Genomic_DNA"/>
</dbReference>
<dbReference type="NCBIfam" id="TIGR04557">
    <property type="entry name" value="fuse_rel_SoxYZ"/>
    <property type="match status" value="1"/>
</dbReference>
<dbReference type="InterPro" id="IPR032711">
    <property type="entry name" value="SoxY"/>
</dbReference>
<comment type="caution">
    <text evidence="4">The sequence shown here is derived from an EMBL/GenBank/DDBJ whole genome shotgun (WGS) entry which is preliminary data.</text>
</comment>
<dbReference type="SUPFAM" id="SSF81296">
    <property type="entry name" value="E set domains"/>
    <property type="match status" value="1"/>
</dbReference>
<dbReference type="InterPro" id="IPR014756">
    <property type="entry name" value="Ig_E-set"/>
</dbReference>
<dbReference type="RefSeq" id="WP_066339907.1">
    <property type="nucleotide sequence ID" value="NZ_JAXOJX010000015.1"/>
</dbReference>
<proteinExistence type="predicted"/>
<evidence type="ECO:0000256" key="1">
    <source>
        <dbReference type="SAM" id="SignalP"/>
    </source>
</evidence>
<feature type="chain" id="PRO_5046511840" evidence="1">
    <location>
        <begin position="23"/>
        <end position="265"/>
    </location>
</feature>